<accession>A0A9W9YLN2</accession>
<protein>
    <submittedName>
        <fullName evidence="2">Uncharacterized protein</fullName>
    </submittedName>
</protein>
<gene>
    <name evidence="2" type="ORF">OS493_035707</name>
</gene>
<feature type="region of interest" description="Disordered" evidence="1">
    <location>
        <begin position="1"/>
        <end position="54"/>
    </location>
</feature>
<comment type="caution">
    <text evidence="2">The sequence shown here is derived from an EMBL/GenBank/DDBJ whole genome shotgun (WGS) entry which is preliminary data.</text>
</comment>
<evidence type="ECO:0000313" key="2">
    <source>
        <dbReference type="EMBL" id="KAJ7351765.1"/>
    </source>
</evidence>
<keyword evidence="3" id="KW-1185">Reference proteome</keyword>
<evidence type="ECO:0000256" key="1">
    <source>
        <dbReference type="SAM" id="MobiDB-lite"/>
    </source>
</evidence>
<dbReference type="Proteomes" id="UP001163046">
    <property type="component" value="Unassembled WGS sequence"/>
</dbReference>
<sequence>MESPSTRPVTSQSTSRGLITSVSRQEEPVSSGSHFATTTMAETTATPGGLSKTQTARNSFSSIISLQRTVARVSPTETILPSFQTKGSKGSLFVTPVAGHTSTMKLSVQENGPFSGTSTTKTSSIFKGLSSVSSFQGESLPTSTETVVFPMTPTTTPIGELNTSYNIPDLSKTIDLTQSNIFTRIKSVSASIVSTFLPIVQKRPPRYP</sequence>
<dbReference type="AlphaFoldDB" id="A0A9W9YLN2"/>
<feature type="compositionally biased region" description="Polar residues" evidence="1">
    <location>
        <begin position="1"/>
        <end position="35"/>
    </location>
</feature>
<reference evidence="2" key="1">
    <citation type="submission" date="2023-01" db="EMBL/GenBank/DDBJ databases">
        <title>Genome assembly of the deep-sea coral Lophelia pertusa.</title>
        <authorList>
            <person name="Herrera S."/>
            <person name="Cordes E."/>
        </authorList>
    </citation>
    <scope>NUCLEOTIDE SEQUENCE</scope>
    <source>
        <strain evidence="2">USNM1676648</strain>
        <tissue evidence="2">Polyp</tissue>
    </source>
</reference>
<organism evidence="2 3">
    <name type="scientific">Desmophyllum pertusum</name>
    <dbReference type="NCBI Taxonomy" id="174260"/>
    <lineage>
        <taxon>Eukaryota</taxon>
        <taxon>Metazoa</taxon>
        <taxon>Cnidaria</taxon>
        <taxon>Anthozoa</taxon>
        <taxon>Hexacorallia</taxon>
        <taxon>Scleractinia</taxon>
        <taxon>Caryophylliina</taxon>
        <taxon>Caryophylliidae</taxon>
        <taxon>Desmophyllum</taxon>
    </lineage>
</organism>
<evidence type="ECO:0000313" key="3">
    <source>
        <dbReference type="Proteomes" id="UP001163046"/>
    </source>
</evidence>
<feature type="compositionally biased region" description="Low complexity" evidence="1">
    <location>
        <begin position="36"/>
        <end position="46"/>
    </location>
</feature>
<proteinExistence type="predicted"/>
<dbReference type="EMBL" id="MU827356">
    <property type="protein sequence ID" value="KAJ7351765.1"/>
    <property type="molecule type" value="Genomic_DNA"/>
</dbReference>
<name>A0A9W9YLN2_9CNID</name>